<dbReference type="PANTHER" id="PTHR33202:SF22">
    <property type="entry name" value="HYDROGEN PEROXIDE SENSITIVE REPRESSOR"/>
    <property type="match status" value="1"/>
</dbReference>
<dbReference type="Gene3D" id="1.10.10.10">
    <property type="entry name" value="Winged helix-like DNA-binding domain superfamily/Winged helix DNA-binding domain"/>
    <property type="match status" value="1"/>
</dbReference>
<keyword evidence="4" id="KW-0805">Transcription regulation</keyword>
<dbReference type="GO" id="GO:1900376">
    <property type="term" value="P:regulation of secondary metabolite biosynthetic process"/>
    <property type="evidence" value="ECO:0007669"/>
    <property type="project" value="TreeGrafter"/>
</dbReference>
<comment type="cofactor">
    <cofactor evidence="8">
        <name>Mn(2+)</name>
        <dbReference type="ChEBI" id="CHEBI:29035"/>
    </cofactor>
    <cofactor evidence="8">
        <name>Fe(2+)</name>
        <dbReference type="ChEBI" id="CHEBI:29033"/>
    </cofactor>
    <text evidence="8">Binds 1 Mn(2+) or Fe(2+) ion per subunit.</text>
</comment>
<evidence type="ECO:0000256" key="4">
    <source>
        <dbReference type="ARBA" id="ARBA00023015"/>
    </source>
</evidence>
<dbReference type="Proteomes" id="UP000663929">
    <property type="component" value="Chromosome"/>
</dbReference>
<keyword evidence="8" id="KW-0408">Iron</keyword>
<dbReference type="Gene3D" id="3.30.1490.190">
    <property type="match status" value="1"/>
</dbReference>
<gene>
    <name evidence="9" type="ORF">J3U87_20925</name>
</gene>
<evidence type="ECO:0000313" key="10">
    <source>
        <dbReference type="Proteomes" id="UP000663929"/>
    </source>
</evidence>
<protein>
    <submittedName>
        <fullName evidence="9">Transcriptional repressor</fullName>
    </submittedName>
</protein>
<dbReference type="GO" id="GO:0003700">
    <property type="term" value="F:DNA-binding transcription factor activity"/>
    <property type="evidence" value="ECO:0007669"/>
    <property type="project" value="InterPro"/>
</dbReference>
<dbReference type="AlphaFoldDB" id="A0A8A4TN90"/>
<dbReference type="InterPro" id="IPR002481">
    <property type="entry name" value="FUR"/>
</dbReference>
<accession>A0A8A4TN90</accession>
<evidence type="ECO:0000256" key="3">
    <source>
        <dbReference type="ARBA" id="ARBA00022833"/>
    </source>
</evidence>
<keyword evidence="2" id="KW-0678">Repressor</keyword>
<sequence>MIRSTKQRALIREIFEAAERPLSPQDVVDAVQERDGTIGIATVYRNLKRLREEGWLVAVELPGQPACYERAEHDHHHHFQCDSCGTIYDVPGCANLRELTHGMQDFEVLRHEIWLFGKCATCK</sequence>
<feature type="binding site" evidence="7">
    <location>
        <position position="122"/>
    </location>
    <ligand>
        <name>Zn(2+)</name>
        <dbReference type="ChEBI" id="CHEBI:29105"/>
    </ligand>
</feature>
<feature type="binding site" evidence="7">
    <location>
        <position position="119"/>
    </location>
    <ligand>
        <name>Zn(2+)</name>
        <dbReference type="ChEBI" id="CHEBI:29105"/>
    </ligand>
</feature>
<dbReference type="KEGG" id="scor:J3U87_20925"/>
<dbReference type="SUPFAM" id="SSF46785">
    <property type="entry name" value="Winged helix' DNA-binding domain"/>
    <property type="match status" value="1"/>
</dbReference>
<evidence type="ECO:0000313" key="9">
    <source>
        <dbReference type="EMBL" id="QTD48055.1"/>
    </source>
</evidence>
<name>A0A8A4TN90_SULCO</name>
<keyword evidence="10" id="KW-1185">Reference proteome</keyword>
<organism evidence="9 10">
    <name type="scientific">Sulfidibacter corallicola</name>
    <dbReference type="NCBI Taxonomy" id="2818388"/>
    <lineage>
        <taxon>Bacteria</taxon>
        <taxon>Pseudomonadati</taxon>
        <taxon>Acidobacteriota</taxon>
        <taxon>Holophagae</taxon>
        <taxon>Acanthopleuribacterales</taxon>
        <taxon>Acanthopleuribacteraceae</taxon>
        <taxon>Sulfidibacter</taxon>
    </lineage>
</organism>
<proteinExistence type="inferred from homology"/>
<evidence type="ECO:0000256" key="7">
    <source>
        <dbReference type="PIRSR" id="PIRSR602481-1"/>
    </source>
</evidence>
<dbReference type="GO" id="GO:0045892">
    <property type="term" value="P:negative regulation of DNA-templated transcription"/>
    <property type="evidence" value="ECO:0007669"/>
    <property type="project" value="TreeGrafter"/>
</dbReference>
<feature type="binding site" evidence="8">
    <location>
        <position position="111"/>
    </location>
    <ligand>
        <name>Fe cation</name>
        <dbReference type="ChEBI" id="CHEBI:24875"/>
    </ligand>
</feature>
<feature type="binding site" evidence="7">
    <location>
        <position position="81"/>
    </location>
    <ligand>
        <name>Zn(2+)</name>
        <dbReference type="ChEBI" id="CHEBI:29105"/>
    </ligand>
</feature>
<dbReference type="InterPro" id="IPR043135">
    <property type="entry name" value="Fur_C"/>
</dbReference>
<feature type="binding site" evidence="7">
    <location>
        <position position="84"/>
    </location>
    <ligand>
        <name>Zn(2+)</name>
        <dbReference type="ChEBI" id="CHEBI:29105"/>
    </ligand>
</feature>
<reference evidence="9" key="1">
    <citation type="submission" date="2021-03" db="EMBL/GenBank/DDBJ databases">
        <title>Acanthopleuribacteraceae sp. M133.</title>
        <authorList>
            <person name="Wang G."/>
        </authorList>
    </citation>
    <scope>NUCLEOTIDE SEQUENCE</scope>
    <source>
        <strain evidence="9">M133</strain>
    </source>
</reference>
<dbReference type="EMBL" id="CP071793">
    <property type="protein sequence ID" value="QTD48055.1"/>
    <property type="molecule type" value="Genomic_DNA"/>
</dbReference>
<dbReference type="RefSeq" id="WP_237377717.1">
    <property type="nucleotide sequence ID" value="NZ_CP071793.1"/>
</dbReference>
<dbReference type="GO" id="GO:0008270">
    <property type="term" value="F:zinc ion binding"/>
    <property type="evidence" value="ECO:0007669"/>
    <property type="project" value="TreeGrafter"/>
</dbReference>
<dbReference type="Pfam" id="PF01475">
    <property type="entry name" value="FUR"/>
    <property type="match status" value="1"/>
</dbReference>
<dbReference type="GO" id="GO:0000976">
    <property type="term" value="F:transcription cis-regulatory region binding"/>
    <property type="evidence" value="ECO:0007669"/>
    <property type="project" value="TreeGrafter"/>
</dbReference>
<evidence type="ECO:0000256" key="2">
    <source>
        <dbReference type="ARBA" id="ARBA00022491"/>
    </source>
</evidence>
<feature type="binding site" evidence="8">
    <location>
        <position position="75"/>
    </location>
    <ligand>
        <name>Fe cation</name>
        <dbReference type="ChEBI" id="CHEBI:24875"/>
    </ligand>
</feature>
<keyword evidence="5" id="KW-0238">DNA-binding</keyword>
<keyword evidence="7" id="KW-0479">Metal-binding</keyword>
<comment type="cofactor">
    <cofactor evidence="7">
        <name>Zn(2+)</name>
        <dbReference type="ChEBI" id="CHEBI:29105"/>
    </cofactor>
    <text evidence="7">Binds 1 zinc ion per subunit.</text>
</comment>
<keyword evidence="6" id="KW-0804">Transcription</keyword>
<keyword evidence="3 7" id="KW-0862">Zinc</keyword>
<dbReference type="InterPro" id="IPR036390">
    <property type="entry name" value="WH_DNA-bd_sf"/>
</dbReference>
<dbReference type="InterPro" id="IPR036388">
    <property type="entry name" value="WH-like_DNA-bd_sf"/>
</dbReference>
<evidence type="ECO:0000256" key="8">
    <source>
        <dbReference type="PIRSR" id="PIRSR602481-2"/>
    </source>
</evidence>
<dbReference type="PANTHER" id="PTHR33202">
    <property type="entry name" value="ZINC UPTAKE REGULATION PROTEIN"/>
    <property type="match status" value="1"/>
</dbReference>
<dbReference type="CDD" id="cd07153">
    <property type="entry name" value="Fur_like"/>
    <property type="match status" value="1"/>
</dbReference>
<evidence type="ECO:0000256" key="6">
    <source>
        <dbReference type="ARBA" id="ARBA00023163"/>
    </source>
</evidence>
<evidence type="ECO:0000256" key="5">
    <source>
        <dbReference type="ARBA" id="ARBA00023125"/>
    </source>
</evidence>
<evidence type="ECO:0000256" key="1">
    <source>
        <dbReference type="ARBA" id="ARBA00007957"/>
    </source>
</evidence>
<comment type="similarity">
    <text evidence="1">Belongs to the Fur family.</text>
</comment>